<dbReference type="FunFam" id="3.40.50.300:FF:000032">
    <property type="entry name" value="Export ABC transporter ATP-binding protein"/>
    <property type="match status" value="1"/>
</dbReference>
<dbReference type="RefSeq" id="WP_204908915.1">
    <property type="nucleotide sequence ID" value="NZ_JACJLV010000019.1"/>
</dbReference>
<dbReference type="GO" id="GO:0022857">
    <property type="term" value="F:transmembrane transporter activity"/>
    <property type="evidence" value="ECO:0007669"/>
    <property type="project" value="UniProtKB-ARBA"/>
</dbReference>
<dbReference type="InterPro" id="IPR003439">
    <property type="entry name" value="ABC_transporter-like_ATP-bd"/>
</dbReference>
<comment type="similarity">
    <text evidence="1">Belongs to the ABC transporter superfamily.</text>
</comment>
<dbReference type="SMART" id="SM00382">
    <property type="entry name" value="AAA"/>
    <property type="match status" value="1"/>
</dbReference>
<dbReference type="GO" id="GO:0005524">
    <property type="term" value="F:ATP binding"/>
    <property type="evidence" value="ECO:0007669"/>
    <property type="project" value="UniProtKB-KW"/>
</dbReference>
<evidence type="ECO:0000313" key="6">
    <source>
        <dbReference type="EMBL" id="MBM6826869.1"/>
    </source>
</evidence>
<reference evidence="6" key="2">
    <citation type="journal article" date="2021" name="Sci. Rep.">
        <title>The distribution of antibiotic resistance genes in chicken gut microbiota commensals.</title>
        <authorList>
            <person name="Juricova H."/>
            <person name="Matiasovicova J."/>
            <person name="Kubasova T."/>
            <person name="Cejkova D."/>
            <person name="Rychlik I."/>
        </authorList>
    </citation>
    <scope>NUCLEOTIDE SEQUENCE</scope>
    <source>
        <strain evidence="6">An420c</strain>
    </source>
</reference>
<dbReference type="InterPro" id="IPR027417">
    <property type="entry name" value="P-loop_NTPase"/>
</dbReference>
<proteinExistence type="inferred from homology"/>
<accession>A0A939BBV2</accession>
<evidence type="ECO:0000256" key="1">
    <source>
        <dbReference type="ARBA" id="ARBA00005417"/>
    </source>
</evidence>
<dbReference type="PANTHER" id="PTHR42798">
    <property type="entry name" value="LIPOPROTEIN-RELEASING SYSTEM ATP-BINDING PROTEIN LOLD"/>
    <property type="match status" value="1"/>
</dbReference>
<dbReference type="AlphaFoldDB" id="A0A939BBV2"/>
<feature type="domain" description="ABC transporter" evidence="5">
    <location>
        <begin position="3"/>
        <end position="221"/>
    </location>
</feature>
<dbReference type="InterPro" id="IPR017871">
    <property type="entry name" value="ABC_transporter-like_CS"/>
</dbReference>
<dbReference type="SUPFAM" id="SSF52540">
    <property type="entry name" value="P-loop containing nucleoside triphosphate hydrolases"/>
    <property type="match status" value="1"/>
</dbReference>
<sequence>MEIQLKNITKTYDGEVLKGISLTICQGDYISITGRSGSGKTTLLKIIGLLEQPTEGEVIIDGIKSADLWKDELADIRRQKIGFIFQDYFLLENLSALDNILLPGLLEKQEGSRVKSRAYELSQYLEIEEKLLKKYPKELSGGEKQRIAIVRALMNDPDILLADEPTGNLDEKNQEKVQSILKRLHEKERKTILLVTHDMEFAKTSKKHYNLINGKLVTGTP</sequence>
<dbReference type="PANTHER" id="PTHR42798:SF7">
    <property type="entry name" value="ALPHA-D-RIBOSE 1-METHYLPHOSPHONATE 5-TRIPHOSPHATE SYNTHASE SUBUNIT PHNL"/>
    <property type="match status" value="1"/>
</dbReference>
<dbReference type="InterPro" id="IPR017911">
    <property type="entry name" value="MacB-like_ATP-bd"/>
</dbReference>
<keyword evidence="2" id="KW-0813">Transport</keyword>
<dbReference type="CDD" id="cd03255">
    <property type="entry name" value="ABC_MJ0796_LolCDE_FtsE"/>
    <property type="match status" value="1"/>
</dbReference>
<comment type="caution">
    <text evidence="6">The sequence shown here is derived from an EMBL/GenBank/DDBJ whole genome shotgun (WGS) entry which is preliminary data.</text>
</comment>
<gene>
    <name evidence="6" type="ORF">H6A13_07110</name>
</gene>
<organism evidence="6 7">
    <name type="scientific">Mordavella massiliensis</name>
    <dbReference type="NCBI Taxonomy" id="1871024"/>
    <lineage>
        <taxon>Bacteria</taxon>
        <taxon>Bacillati</taxon>
        <taxon>Bacillota</taxon>
        <taxon>Clostridia</taxon>
        <taxon>Eubacteriales</taxon>
        <taxon>Clostridiaceae</taxon>
        <taxon>Mordavella</taxon>
    </lineage>
</organism>
<dbReference type="Proteomes" id="UP000713880">
    <property type="component" value="Unassembled WGS sequence"/>
</dbReference>
<keyword evidence="7" id="KW-1185">Reference proteome</keyword>
<protein>
    <submittedName>
        <fullName evidence="6">ABC transporter ATP-binding protein</fullName>
    </submittedName>
</protein>
<evidence type="ECO:0000256" key="2">
    <source>
        <dbReference type="ARBA" id="ARBA00022448"/>
    </source>
</evidence>
<dbReference type="Gene3D" id="3.40.50.300">
    <property type="entry name" value="P-loop containing nucleotide triphosphate hydrolases"/>
    <property type="match status" value="1"/>
</dbReference>
<dbReference type="PROSITE" id="PS00211">
    <property type="entry name" value="ABC_TRANSPORTER_1"/>
    <property type="match status" value="1"/>
</dbReference>
<dbReference type="InterPro" id="IPR003593">
    <property type="entry name" value="AAA+_ATPase"/>
</dbReference>
<evidence type="ECO:0000256" key="3">
    <source>
        <dbReference type="ARBA" id="ARBA00022741"/>
    </source>
</evidence>
<evidence type="ECO:0000313" key="7">
    <source>
        <dbReference type="Proteomes" id="UP000713880"/>
    </source>
</evidence>
<keyword evidence="3" id="KW-0547">Nucleotide-binding</keyword>
<reference evidence="6" key="1">
    <citation type="submission" date="2020-08" db="EMBL/GenBank/DDBJ databases">
        <authorList>
            <person name="Cejkova D."/>
            <person name="Kubasova T."/>
            <person name="Jahodarova E."/>
            <person name="Rychlik I."/>
        </authorList>
    </citation>
    <scope>NUCLEOTIDE SEQUENCE</scope>
    <source>
        <strain evidence="6">An420c</strain>
    </source>
</reference>
<dbReference type="EMBL" id="JACJLV010000019">
    <property type="protein sequence ID" value="MBM6826869.1"/>
    <property type="molecule type" value="Genomic_DNA"/>
</dbReference>
<evidence type="ECO:0000256" key="4">
    <source>
        <dbReference type="ARBA" id="ARBA00022840"/>
    </source>
</evidence>
<dbReference type="GO" id="GO:0098796">
    <property type="term" value="C:membrane protein complex"/>
    <property type="evidence" value="ECO:0007669"/>
    <property type="project" value="UniProtKB-ARBA"/>
</dbReference>
<dbReference type="GO" id="GO:0016887">
    <property type="term" value="F:ATP hydrolysis activity"/>
    <property type="evidence" value="ECO:0007669"/>
    <property type="project" value="InterPro"/>
</dbReference>
<keyword evidence="4 6" id="KW-0067">ATP-binding</keyword>
<evidence type="ECO:0000259" key="5">
    <source>
        <dbReference type="PROSITE" id="PS50893"/>
    </source>
</evidence>
<name>A0A939BBV2_9CLOT</name>
<dbReference type="PROSITE" id="PS50893">
    <property type="entry name" value="ABC_TRANSPORTER_2"/>
    <property type="match status" value="1"/>
</dbReference>
<dbReference type="Pfam" id="PF00005">
    <property type="entry name" value="ABC_tran"/>
    <property type="match status" value="1"/>
</dbReference>